<sequence>MHVEVESRIVGTFLGYAPGAVHRLDDGSEWEQVGNVREYVYRERPACRILRDQDRLFLDVEGTSGIAEVRQFVGKCWSGSGAY</sequence>
<protein>
    <submittedName>
        <fullName evidence="1">Uncharacterized protein</fullName>
    </submittedName>
</protein>
<dbReference type="RefSeq" id="WP_145271233.1">
    <property type="nucleotide sequence ID" value="NZ_CP036426.1"/>
</dbReference>
<reference evidence="1 2" key="1">
    <citation type="submission" date="2019-02" db="EMBL/GenBank/DDBJ databases">
        <title>Deep-cultivation of Planctomycetes and their phenomic and genomic characterization uncovers novel biology.</title>
        <authorList>
            <person name="Wiegand S."/>
            <person name="Jogler M."/>
            <person name="Boedeker C."/>
            <person name="Pinto D."/>
            <person name="Vollmers J."/>
            <person name="Rivas-Marin E."/>
            <person name="Kohn T."/>
            <person name="Peeters S.H."/>
            <person name="Heuer A."/>
            <person name="Rast P."/>
            <person name="Oberbeckmann S."/>
            <person name="Bunk B."/>
            <person name="Jeske O."/>
            <person name="Meyerdierks A."/>
            <person name="Storesund J.E."/>
            <person name="Kallscheuer N."/>
            <person name="Luecker S."/>
            <person name="Lage O.M."/>
            <person name="Pohl T."/>
            <person name="Merkel B.J."/>
            <person name="Hornburger P."/>
            <person name="Mueller R.-W."/>
            <person name="Bruemmer F."/>
            <person name="Labrenz M."/>
            <person name="Spormann A.M."/>
            <person name="Op den Camp H."/>
            <person name="Overmann J."/>
            <person name="Amann R."/>
            <person name="Jetten M.S.M."/>
            <person name="Mascher T."/>
            <person name="Medema M.H."/>
            <person name="Devos D.P."/>
            <person name="Kaster A.-K."/>
            <person name="Ovreas L."/>
            <person name="Rohde M."/>
            <person name="Galperin M.Y."/>
            <person name="Jogler C."/>
        </authorList>
    </citation>
    <scope>NUCLEOTIDE SEQUENCE [LARGE SCALE GENOMIC DNA]</scope>
    <source>
        <strain evidence="1 2">ElP</strain>
    </source>
</reference>
<evidence type="ECO:0000313" key="2">
    <source>
        <dbReference type="Proteomes" id="UP000317835"/>
    </source>
</evidence>
<evidence type="ECO:0000313" key="1">
    <source>
        <dbReference type="EMBL" id="QDV35559.1"/>
    </source>
</evidence>
<name>A0A518H3Z8_9BACT</name>
<dbReference type="AlphaFoldDB" id="A0A518H3Z8"/>
<dbReference type="EMBL" id="CP036426">
    <property type="protein sequence ID" value="QDV35559.1"/>
    <property type="molecule type" value="Genomic_DNA"/>
</dbReference>
<dbReference type="Proteomes" id="UP000317835">
    <property type="component" value="Chromosome"/>
</dbReference>
<gene>
    <name evidence="1" type="ORF">ElP_34620</name>
</gene>
<dbReference type="KEGG" id="tpla:ElP_34620"/>
<organism evidence="1 2">
    <name type="scientific">Tautonia plasticadhaerens</name>
    <dbReference type="NCBI Taxonomy" id="2527974"/>
    <lineage>
        <taxon>Bacteria</taxon>
        <taxon>Pseudomonadati</taxon>
        <taxon>Planctomycetota</taxon>
        <taxon>Planctomycetia</taxon>
        <taxon>Isosphaerales</taxon>
        <taxon>Isosphaeraceae</taxon>
        <taxon>Tautonia</taxon>
    </lineage>
</organism>
<accession>A0A518H3Z8</accession>
<proteinExistence type="predicted"/>
<keyword evidence="2" id="KW-1185">Reference proteome</keyword>
<dbReference type="OrthoDB" id="5966441at2"/>